<dbReference type="SMART" id="SM00448">
    <property type="entry name" value="REC"/>
    <property type="match status" value="1"/>
</dbReference>
<accession>A0A347ZPQ0</accession>
<dbReference type="InterPro" id="IPR001789">
    <property type="entry name" value="Sig_transdc_resp-reg_receiver"/>
</dbReference>
<dbReference type="GO" id="GO:0003677">
    <property type="term" value="F:DNA binding"/>
    <property type="evidence" value="ECO:0007669"/>
    <property type="project" value="UniProtKB-KW"/>
</dbReference>
<dbReference type="PANTHER" id="PTHR43214">
    <property type="entry name" value="TWO-COMPONENT RESPONSE REGULATOR"/>
    <property type="match status" value="1"/>
</dbReference>
<dbReference type="PANTHER" id="PTHR43214:SF43">
    <property type="entry name" value="TWO-COMPONENT RESPONSE REGULATOR"/>
    <property type="match status" value="1"/>
</dbReference>
<feature type="modified residue" description="4-aspartylphosphate" evidence="3">
    <location>
        <position position="54"/>
    </location>
</feature>
<dbReference type="OrthoDB" id="9779069at2"/>
<feature type="domain" description="Response regulatory" evidence="5">
    <location>
        <begin position="3"/>
        <end position="119"/>
    </location>
</feature>
<dbReference type="InterPro" id="IPR016032">
    <property type="entry name" value="Sig_transdc_resp-reg_C-effctor"/>
</dbReference>
<gene>
    <name evidence="6" type="ORF">DFR64_3053</name>
</gene>
<dbReference type="CDD" id="cd17535">
    <property type="entry name" value="REC_NarL-like"/>
    <property type="match status" value="1"/>
</dbReference>
<evidence type="ECO:0000313" key="7">
    <source>
        <dbReference type="Proteomes" id="UP000256388"/>
    </source>
</evidence>
<dbReference type="InterPro" id="IPR039420">
    <property type="entry name" value="WalR-like"/>
</dbReference>
<dbReference type="Pfam" id="PF00196">
    <property type="entry name" value="GerE"/>
    <property type="match status" value="1"/>
</dbReference>
<name>A0A347ZPQ0_9CHLR</name>
<dbReference type="SMART" id="SM00421">
    <property type="entry name" value="HTH_LUXR"/>
    <property type="match status" value="1"/>
</dbReference>
<dbReference type="CDD" id="cd06170">
    <property type="entry name" value="LuxR_C_like"/>
    <property type="match status" value="1"/>
</dbReference>
<evidence type="ECO:0000313" key="6">
    <source>
        <dbReference type="EMBL" id="REG04704.1"/>
    </source>
</evidence>
<keyword evidence="7" id="KW-1185">Reference proteome</keyword>
<keyword evidence="1 3" id="KW-0597">Phosphoprotein</keyword>
<dbReference type="AlphaFoldDB" id="A0A347ZPQ0"/>
<dbReference type="RefSeq" id="WP_116226298.1">
    <property type="nucleotide sequence ID" value="NZ_AP018437.1"/>
</dbReference>
<dbReference type="InterPro" id="IPR058245">
    <property type="entry name" value="NreC/VraR/RcsB-like_REC"/>
</dbReference>
<dbReference type="PROSITE" id="PS50110">
    <property type="entry name" value="RESPONSE_REGULATORY"/>
    <property type="match status" value="1"/>
</dbReference>
<dbReference type="PRINTS" id="PR00038">
    <property type="entry name" value="HTHLUXR"/>
</dbReference>
<dbReference type="PROSITE" id="PS00622">
    <property type="entry name" value="HTH_LUXR_1"/>
    <property type="match status" value="1"/>
</dbReference>
<comment type="caution">
    <text evidence="6">The sequence shown here is derived from an EMBL/GenBank/DDBJ whole genome shotgun (WGS) entry which is preliminary data.</text>
</comment>
<evidence type="ECO:0000256" key="1">
    <source>
        <dbReference type="ARBA" id="ARBA00022553"/>
    </source>
</evidence>
<keyword evidence="2" id="KW-0238">DNA-binding</keyword>
<feature type="domain" description="HTH luxR-type" evidence="4">
    <location>
        <begin position="145"/>
        <end position="210"/>
    </location>
</feature>
<dbReference type="SUPFAM" id="SSF52172">
    <property type="entry name" value="CheY-like"/>
    <property type="match status" value="1"/>
</dbReference>
<dbReference type="GO" id="GO:0006355">
    <property type="term" value="P:regulation of DNA-templated transcription"/>
    <property type="evidence" value="ECO:0007669"/>
    <property type="project" value="InterPro"/>
</dbReference>
<dbReference type="InterPro" id="IPR011006">
    <property type="entry name" value="CheY-like_superfamily"/>
</dbReference>
<reference evidence="6 7" key="1">
    <citation type="submission" date="2018-08" db="EMBL/GenBank/DDBJ databases">
        <title>Genomic Encyclopedia of Type Strains, Phase IV (KMG-IV): sequencing the most valuable type-strain genomes for metagenomic binning, comparative biology and taxonomic classification.</title>
        <authorList>
            <person name="Goeker M."/>
        </authorList>
    </citation>
    <scope>NUCLEOTIDE SEQUENCE [LARGE SCALE GENOMIC DNA]</scope>
    <source>
        <strain evidence="6 7">DSM 23923</strain>
    </source>
</reference>
<dbReference type="InterPro" id="IPR000792">
    <property type="entry name" value="Tscrpt_reg_LuxR_C"/>
</dbReference>
<dbReference type="PROSITE" id="PS50043">
    <property type="entry name" value="HTH_LUXR_2"/>
    <property type="match status" value="1"/>
</dbReference>
<dbReference type="GO" id="GO:0000160">
    <property type="term" value="P:phosphorelay signal transduction system"/>
    <property type="evidence" value="ECO:0007669"/>
    <property type="project" value="InterPro"/>
</dbReference>
<dbReference type="Gene3D" id="3.40.50.2300">
    <property type="match status" value="1"/>
</dbReference>
<proteinExistence type="predicted"/>
<dbReference type="Proteomes" id="UP000256388">
    <property type="component" value="Unassembled WGS sequence"/>
</dbReference>
<evidence type="ECO:0000256" key="2">
    <source>
        <dbReference type="ARBA" id="ARBA00023125"/>
    </source>
</evidence>
<dbReference type="EMBL" id="QUMS01000006">
    <property type="protein sequence ID" value="REG04704.1"/>
    <property type="molecule type" value="Genomic_DNA"/>
</dbReference>
<evidence type="ECO:0000259" key="4">
    <source>
        <dbReference type="PROSITE" id="PS50043"/>
    </source>
</evidence>
<dbReference type="Pfam" id="PF00072">
    <property type="entry name" value="Response_reg"/>
    <property type="match status" value="1"/>
</dbReference>
<dbReference type="SUPFAM" id="SSF46894">
    <property type="entry name" value="C-terminal effector domain of the bipartite response regulators"/>
    <property type="match status" value="1"/>
</dbReference>
<protein>
    <submittedName>
        <fullName evidence="6">LuxR family two component transcriptional regulator</fullName>
    </submittedName>
</protein>
<evidence type="ECO:0000259" key="5">
    <source>
        <dbReference type="PROSITE" id="PS50110"/>
    </source>
</evidence>
<evidence type="ECO:0000256" key="3">
    <source>
        <dbReference type="PROSITE-ProRule" id="PRU00169"/>
    </source>
</evidence>
<organism evidence="6 7">
    <name type="scientific">Pelolinea submarina</name>
    <dbReference type="NCBI Taxonomy" id="913107"/>
    <lineage>
        <taxon>Bacteria</taxon>
        <taxon>Bacillati</taxon>
        <taxon>Chloroflexota</taxon>
        <taxon>Anaerolineae</taxon>
        <taxon>Anaerolineales</taxon>
        <taxon>Anaerolineaceae</taxon>
        <taxon>Pelolinea</taxon>
    </lineage>
</organism>
<sequence>MIKLIICDDQEVVCQGLKAILSTSENIQVIGIANNGIEALELLQKHPMDVVLMDLKMPIMNGIHATKAIKEKYPEIKVLVLTTYDADAWLFDAIRNGADGYLLKDTSREALVQAIEEIVVGNTPVDSKVAGKLFKQLSKQAMPGDSTLGENLSDREKEILKLIAQGMANAEIAQNLFLSEGTVRNYVSAILEKLNVDDRTQAAVLALRYGLVE</sequence>